<dbReference type="Proteomes" id="UP001493487">
    <property type="component" value="Unassembled WGS sequence"/>
</dbReference>
<dbReference type="SUPFAM" id="SSF48452">
    <property type="entry name" value="TPR-like"/>
    <property type="match status" value="1"/>
</dbReference>
<evidence type="ECO:0000313" key="3">
    <source>
        <dbReference type="Proteomes" id="UP001493487"/>
    </source>
</evidence>
<proteinExistence type="predicted"/>
<accession>A0ABV1KS21</accession>
<name>A0ABV1KS21_9BACL</name>
<feature type="coiled-coil region" evidence="1">
    <location>
        <begin position="74"/>
        <end position="101"/>
    </location>
</feature>
<evidence type="ECO:0000256" key="1">
    <source>
        <dbReference type="SAM" id="Coils"/>
    </source>
</evidence>
<dbReference type="Gene3D" id="1.25.40.10">
    <property type="entry name" value="Tetratricopeptide repeat domain"/>
    <property type="match status" value="1"/>
</dbReference>
<comment type="caution">
    <text evidence="2">The sequence shown here is derived from an EMBL/GenBank/DDBJ whole genome shotgun (WGS) entry which is preliminary data.</text>
</comment>
<dbReference type="EMBL" id="JASKHM010000005">
    <property type="protein sequence ID" value="MEQ4482894.1"/>
    <property type="molecule type" value="Genomic_DNA"/>
</dbReference>
<keyword evidence="3" id="KW-1185">Reference proteome</keyword>
<dbReference type="RefSeq" id="WP_232185594.1">
    <property type="nucleotide sequence ID" value="NZ_JAIOAP010000005.1"/>
</dbReference>
<protein>
    <submittedName>
        <fullName evidence="2">Uncharacterized protein</fullName>
    </submittedName>
</protein>
<evidence type="ECO:0000313" key="2">
    <source>
        <dbReference type="EMBL" id="MEQ4482894.1"/>
    </source>
</evidence>
<keyword evidence="1" id="KW-0175">Coiled coil</keyword>
<dbReference type="InterPro" id="IPR011990">
    <property type="entry name" value="TPR-like_helical_dom_sf"/>
</dbReference>
<organism evidence="2 3">
    <name type="scientific">Cohnella silvisoli</name>
    <dbReference type="NCBI Taxonomy" id="2873699"/>
    <lineage>
        <taxon>Bacteria</taxon>
        <taxon>Bacillati</taxon>
        <taxon>Bacillota</taxon>
        <taxon>Bacilli</taxon>
        <taxon>Bacillales</taxon>
        <taxon>Paenibacillaceae</taxon>
        <taxon>Cohnella</taxon>
    </lineage>
</organism>
<sequence length="423" mass="48946">MNSVLTLVNAEKLEEAYQVYEDILLEESDSSSKQAIKKINGKLISEVEIRVDKYIDNAIDYHAANNLIQELKPFESLKNALKDNQQRLDKFKKSKDAYENANKLRDNKDFGNAIIKYKEVISEDTENYSASAEKIQLSIKEMFDYVLGNSERLFAEKKYEEAYNETKSLDEFYPNDTTIKTKQDAYLQALYEDNKNQANRHVSSKQYDEAINILELTKKYFPDDSELTQKITEVEALKKKAIEEEKIRKEKRKKELLAQVTSKFDDMTKLTTIVPKGYSAMYVNISSRINIESRIRIVDGSAAFTVIAGFEQDNWVFTDKIIFNVDGELFNWEIAYGDRQSQVQYGGIAEWVTQHSFSNNDLINQMQKVANGKSVKMRFDGSEGHRDHVVSESEKSNMKLILELYTYYDNLDDLQKETAEDVT</sequence>
<reference evidence="2 3" key="1">
    <citation type="journal article" date="2023" name="Genome Announc.">
        <title>Pan-Genome Analyses of the Genus Cohnella and Proposal of the Novel Species Cohnella silvisoli sp. nov., Isolated from Forest Soil.</title>
        <authorList>
            <person name="Wang C."/>
            <person name="Mao L."/>
            <person name="Bao G."/>
            <person name="Zhu H."/>
        </authorList>
    </citation>
    <scope>NUCLEOTIDE SEQUENCE [LARGE SCALE GENOMIC DNA]</scope>
    <source>
        <strain evidence="2 3">NL03-T5-1</strain>
    </source>
</reference>
<gene>
    <name evidence="2" type="ORF">QJS35_10845</name>
</gene>